<name>A0A2J7NKJ6_9NEOP</name>
<sequence length="193" mass="21621">YRCYVEDCDSRFATPQDRHSHCIEDHQFPHDFRFDDARKHKTKRCKWKLPKGGIVESAMEVDTNPGDSKCVTSVNRPKSKPEAVAVLPQAFEESDYGNGEKCKQKYETRSVLGEPTCATQVGRGVRTEGFGKPFSFVRGRGKCHRLGGMSMKFKLGTNKQEQSSSSNSNVWGTSGLLDALEDTKGSSDREKYA</sequence>
<evidence type="ECO:0008006" key="4">
    <source>
        <dbReference type="Google" id="ProtNLM"/>
    </source>
</evidence>
<feature type="non-terminal residue" evidence="2">
    <location>
        <position position="193"/>
    </location>
</feature>
<dbReference type="PANTHER" id="PTHR21354">
    <property type="entry name" value="ZINC FINGER PROTEIN 511"/>
    <property type="match status" value="1"/>
</dbReference>
<accession>A0A2J7NKJ6</accession>
<protein>
    <recommendedName>
        <fullName evidence="4">C2H2-type domain-containing protein</fullName>
    </recommendedName>
</protein>
<feature type="compositionally biased region" description="Basic and acidic residues" evidence="1">
    <location>
        <begin position="181"/>
        <end position="193"/>
    </location>
</feature>
<organism evidence="2 3">
    <name type="scientific">Cryptotermes secundus</name>
    <dbReference type="NCBI Taxonomy" id="105785"/>
    <lineage>
        <taxon>Eukaryota</taxon>
        <taxon>Metazoa</taxon>
        <taxon>Ecdysozoa</taxon>
        <taxon>Arthropoda</taxon>
        <taxon>Hexapoda</taxon>
        <taxon>Insecta</taxon>
        <taxon>Pterygota</taxon>
        <taxon>Neoptera</taxon>
        <taxon>Polyneoptera</taxon>
        <taxon>Dictyoptera</taxon>
        <taxon>Blattodea</taxon>
        <taxon>Blattoidea</taxon>
        <taxon>Termitoidae</taxon>
        <taxon>Kalotermitidae</taxon>
        <taxon>Cryptotermitinae</taxon>
        <taxon>Cryptotermes</taxon>
    </lineage>
</organism>
<reference evidence="2 3" key="1">
    <citation type="submission" date="2017-12" db="EMBL/GenBank/DDBJ databases">
        <title>Hemimetabolous genomes reveal molecular basis of termite eusociality.</title>
        <authorList>
            <person name="Harrison M.C."/>
            <person name="Jongepier E."/>
            <person name="Robertson H.M."/>
            <person name="Arning N."/>
            <person name="Bitard-Feildel T."/>
            <person name="Chao H."/>
            <person name="Childers C.P."/>
            <person name="Dinh H."/>
            <person name="Doddapaneni H."/>
            <person name="Dugan S."/>
            <person name="Gowin J."/>
            <person name="Greiner C."/>
            <person name="Han Y."/>
            <person name="Hu H."/>
            <person name="Hughes D.S.T."/>
            <person name="Huylmans A.-K."/>
            <person name="Kemena C."/>
            <person name="Kremer L.P.M."/>
            <person name="Lee S.L."/>
            <person name="Lopez-Ezquerra A."/>
            <person name="Mallet L."/>
            <person name="Monroy-Kuhn J.M."/>
            <person name="Moser A."/>
            <person name="Murali S.C."/>
            <person name="Muzny D.M."/>
            <person name="Otani S."/>
            <person name="Piulachs M.-D."/>
            <person name="Poelchau M."/>
            <person name="Qu J."/>
            <person name="Schaub F."/>
            <person name="Wada-Katsumata A."/>
            <person name="Worley K.C."/>
            <person name="Xie Q."/>
            <person name="Ylla G."/>
            <person name="Poulsen M."/>
            <person name="Gibbs R.A."/>
            <person name="Schal C."/>
            <person name="Richards S."/>
            <person name="Belles X."/>
            <person name="Korb J."/>
            <person name="Bornberg-Bauer E."/>
        </authorList>
    </citation>
    <scope>NUCLEOTIDE SEQUENCE [LARGE SCALE GENOMIC DNA]</scope>
    <source>
        <tissue evidence="2">Whole body</tissue>
    </source>
</reference>
<dbReference type="InterPro" id="IPR039258">
    <property type="entry name" value="ZNF511"/>
</dbReference>
<feature type="non-terminal residue" evidence="2">
    <location>
        <position position="1"/>
    </location>
</feature>
<dbReference type="STRING" id="105785.A0A2J7NKJ6"/>
<keyword evidence="3" id="KW-1185">Reference proteome</keyword>
<evidence type="ECO:0000313" key="3">
    <source>
        <dbReference type="Proteomes" id="UP000235965"/>
    </source>
</evidence>
<dbReference type="EMBL" id="NEVH01053895">
    <property type="protein sequence ID" value="PNE09453.1"/>
    <property type="molecule type" value="Genomic_DNA"/>
</dbReference>
<comment type="caution">
    <text evidence="2">The sequence shown here is derived from an EMBL/GenBank/DDBJ whole genome shotgun (WGS) entry which is preliminary data.</text>
</comment>
<dbReference type="AlphaFoldDB" id="A0A2J7NKJ6"/>
<dbReference type="Proteomes" id="UP000235965">
    <property type="component" value="Unassembled WGS sequence"/>
</dbReference>
<gene>
    <name evidence="2" type="ORF">B7P43_G00060</name>
</gene>
<feature type="region of interest" description="Disordered" evidence="1">
    <location>
        <begin position="155"/>
        <end position="193"/>
    </location>
</feature>
<evidence type="ECO:0000256" key="1">
    <source>
        <dbReference type="SAM" id="MobiDB-lite"/>
    </source>
</evidence>
<evidence type="ECO:0000313" key="2">
    <source>
        <dbReference type="EMBL" id="PNE09453.1"/>
    </source>
</evidence>
<proteinExistence type="predicted"/>
<dbReference type="InParanoid" id="A0A2J7NKJ6"/>
<dbReference type="PANTHER" id="PTHR21354:SF0">
    <property type="entry name" value="ZINC FINGER PROTEIN 511"/>
    <property type="match status" value="1"/>
</dbReference>